<organism evidence="9 10">
    <name type="scientific">Stichopus japonicus</name>
    <name type="common">Sea cucumber</name>
    <dbReference type="NCBI Taxonomy" id="307972"/>
    <lineage>
        <taxon>Eukaryota</taxon>
        <taxon>Metazoa</taxon>
        <taxon>Echinodermata</taxon>
        <taxon>Eleutherozoa</taxon>
        <taxon>Echinozoa</taxon>
        <taxon>Holothuroidea</taxon>
        <taxon>Aspidochirotacea</taxon>
        <taxon>Aspidochirotida</taxon>
        <taxon>Stichopodidae</taxon>
        <taxon>Apostichopus</taxon>
    </lineage>
</organism>
<keyword evidence="10" id="KW-1185">Reference proteome</keyword>
<accession>A0A2G8JQ76</accession>
<feature type="coiled-coil region" evidence="6">
    <location>
        <begin position="201"/>
        <end position="235"/>
    </location>
</feature>
<feature type="zinc finger region" description="C3H1-type" evidence="5">
    <location>
        <begin position="16"/>
        <end position="43"/>
    </location>
</feature>
<feature type="domain" description="C3H1-type" evidence="8">
    <location>
        <begin position="16"/>
        <end position="43"/>
    </location>
</feature>
<keyword evidence="6" id="KW-0175">Coiled coil</keyword>
<reference evidence="9 10" key="1">
    <citation type="journal article" date="2017" name="PLoS Biol.">
        <title>The sea cucumber genome provides insights into morphological evolution and visceral regeneration.</title>
        <authorList>
            <person name="Zhang X."/>
            <person name="Sun L."/>
            <person name="Yuan J."/>
            <person name="Sun Y."/>
            <person name="Gao Y."/>
            <person name="Zhang L."/>
            <person name="Li S."/>
            <person name="Dai H."/>
            <person name="Hamel J.F."/>
            <person name="Liu C."/>
            <person name="Yu Y."/>
            <person name="Liu S."/>
            <person name="Lin W."/>
            <person name="Guo K."/>
            <person name="Jin S."/>
            <person name="Xu P."/>
            <person name="Storey K.B."/>
            <person name="Huan P."/>
            <person name="Zhang T."/>
            <person name="Zhou Y."/>
            <person name="Zhang J."/>
            <person name="Lin C."/>
            <person name="Li X."/>
            <person name="Xing L."/>
            <person name="Huo D."/>
            <person name="Sun M."/>
            <person name="Wang L."/>
            <person name="Mercier A."/>
            <person name="Li F."/>
            <person name="Yang H."/>
            <person name="Xiang J."/>
        </authorList>
    </citation>
    <scope>NUCLEOTIDE SEQUENCE [LARGE SCALE GENOMIC DNA]</scope>
    <source>
        <strain evidence="9">Shaxun</strain>
        <tissue evidence="9">Muscle</tissue>
    </source>
</reference>
<feature type="domain" description="C3H1-type" evidence="8">
    <location>
        <begin position="45"/>
        <end position="71"/>
    </location>
</feature>
<feature type="zinc finger region" description="C3H1-type" evidence="5">
    <location>
        <begin position="45"/>
        <end position="71"/>
    </location>
</feature>
<dbReference type="STRING" id="307972.A0A2G8JQ76"/>
<dbReference type="SMART" id="SM00356">
    <property type="entry name" value="ZnF_C3H1"/>
    <property type="match status" value="3"/>
</dbReference>
<keyword evidence="4 5" id="KW-0862">Zinc</keyword>
<keyword evidence="3 5" id="KW-0863">Zinc-finger</keyword>
<keyword evidence="1 5" id="KW-0479">Metal-binding</keyword>
<evidence type="ECO:0000256" key="6">
    <source>
        <dbReference type="SAM" id="Coils"/>
    </source>
</evidence>
<feature type="domain" description="C3H1-type" evidence="8">
    <location>
        <begin position="104"/>
        <end position="131"/>
    </location>
</feature>
<dbReference type="Proteomes" id="UP000230750">
    <property type="component" value="Unassembled WGS sequence"/>
</dbReference>
<dbReference type="PANTHER" id="PTHR12675">
    <property type="entry name" value="MUSCLEBLIND-LIKE PROTEIN"/>
    <property type="match status" value="1"/>
</dbReference>
<evidence type="ECO:0000259" key="8">
    <source>
        <dbReference type="PROSITE" id="PS50103"/>
    </source>
</evidence>
<dbReference type="GO" id="GO:0008270">
    <property type="term" value="F:zinc ion binding"/>
    <property type="evidence" value="ECO:0007669"/>
    <property type="project" value="UniProtKB-KW"/>
</dbReference>
<dbReference type="InterPro" id="IPR036855">
    <property type="entry name" value="Znf_CCCH_sf"/>
</dbReference>
<dbReference type="PROSITE" id="PS50103">
    <property type="entry name" value="ZF_C3H1"/>
    <property type="match status" value="3"/>
</dbReference>
<dbReference type="Pfam" id="PF00642">
    <property type="entry name" value="zf-CCCH"/>
    <property type="match status" value="1"/>
</dbReference>
<keyword evidence="2" id="KW-0677">Repeat</keyword>
<gene>
    <name evidence="9" type="ORF">BSL78_25300</name>
</gene>
<evidence type="ECO:0000256" key="2">
    <source>
        <dbReference type="ARBA" id="ARBA00022737"/>
    </source>
</evidence>
<dbReference type="AlphaFoldDB" id="A0A2G8JQ76"/>
<evidence type="ECO:0000313" key="10">
    <source>
        <dbReference type="Proteomes" id="UP000230750"/>
    </source>
</evidence>
<dbReference type="OrthoDB" id="250836at2759"/>
<feature type="region of interest" description="Disordered" evidence="7">
    <location>
        <begin position="78"/>
        <end position="104"/>
    </location>
</feature>
<evidence type="ECO:0000256" key="5">
    <source>
        <dbReference type="PROSITE-ProRule" id="PRU00723"/>
    </source>
</evidence>
<dbReference type="EMBL" id="MRZV01001438">
    <property type="protein sequence ID" value="PIK37858.1"/>
    <property type="molecule type" value="Genomic_DNA"/>
</dbReference>
<dbReference type="GO" id="GO:0003723">
    <property type="term" value="F:RNA binding"/>
    <property type="evidence" value="ECO:0007669"/>
    <property type="project" value="TreeGrafter"/>
</dbReference>
<comment type="caution">
    <text evidence="9">The sequence shown here is derived from an EMBL/GenBank/DDBJ whole genome shotgun (WGS) entry which is preliminary data.</text>
</comment>
<dbReference type="GO" id="GO:0043484">
    <property type="term" value="P:regulation of RNA splicing"/>
    <property type="evidence" value="ECO:0007669"/>
    <property type="project" value="TreeGrafter"/>
</dbReference>
<evidence type="ECO:0000313" key="9">
    <source>
        <dbReference type="EMBL" id="PIK37858.1"/>
    </source>
</evidence>
<protein>
    <submittedName>
        <fullName evidence="9">Putative zinc finger CCCH domain-containing protein 10-like</fullName>
    </submittedName>
</protein>
<dbReference type="Gene3D" id="3.30.1370.210">
    <property type="match status" value="2"/>
</dbReference>
<feature type="zinc finger region" description="C3H1-type" evidence="5">
    <location>
        <begin position="104"/>
        <end position="131"/>
    </location>
</feature>
<name>A0A2G8JQ76_STIJA</name>
<sequence length="256" mass="29248">MDSANEDKYNANAGGQQKGDVCRDFLRKVCNRGKNCKFLHPDNAEKKLEFCHDFQNSICRRRNCRFIHCTRDEESHYLENGNLPTSADEVGSRGSSTRSRQPSNGDIGLCRDFLNGKCTRGAGCKFRHQSQGDLEYERMREGPIRGGRGGWGPPDDYQYEFDRSRRLQSLDVLRAYSRYGRPSSYEGSTYLDFENGRSSSFRDLEDDNARLRQKVDLLRKQVDDLTATNEVLLQQNAQLRTGKTEVAQVHLAMVGQ</sequence>
<evidence type="ECO:0000256" key="1">
    <source>
        <dbReference type="ARBA" id="ARBA00022723"/>
    </source>
</evidence>
<dbReference type="InterPro" id="IPR000571">
    <property type="entry name" value="Znf_CCCH"/>
</dbReference>
<dbReference type="PANTHER" id="PTHR12675:SF6">
    <property type="entry name" value="ZINC FINGER CCCH DOMAIN-CONTAINING PROTEIN 10"/>
    <property type="match status" value="1"/>
</dbReference>
<proteinExistence type="predicted"/>
<evidence type="ECO:0000256" key="4">
    <source>
        <dbReference type="ARBA" id="ARBA00022833"/>
    </source>
</evidence>
<evidence type="ECO:0000256" key="7">
    <source>
        <dbReference type="SAM" id="MobiDB-lite"/>
    </source>
</evidence>
<dbReference type="SUPFAM" id="SSF90229">
    <property type="entry name" value="CCCH zinc finger"/>
    <property type="match status" value="2"/>
</dbReference>
<feature type="compositionally biased region" description="Polar residues" evidence="7">
    <location>
        <begin position="93"/>
        <end position="104"/>
    </location>
</feature>
<evidence type="ECO:0000256" key="3">
    <source>
        <dbReference type="ARBA" id="ARBA00022771"/>
    </source>
</evidence>